<accession>A0A6B0UJ44</accession>
<evidence type="ECO:0000256" key="1">
    <source>
        <dbReference type="SAM" id="MobiDB-lite"/>
    </source>
</evidence>
<name>A0A6B0UJ44_IXORI</name>
<sequence length="109" mass="10826">MAAAAAAGAAARFSGGRAGWTVAKAAGARRSGRLALSVSTAAATLSGRGCASSRSVWSRPASWVSRCIMGTPHSQQVSGAPKTRGAAGGVWPRNGSGTWWSGWPGVSLG</sequence>
<reference evidence="2" key="1">
    <citation type="submission" date="2019-12" db="EMBL/GenBank/DDBJ databases">
        <title>An insight into the sialome of adult female Ixodes ricinus ticks feeding for 6 days.</title>
        <authorList>
            <person name="Perner J."/>
            <person name="Ribeiro J.M.C."/>
        </authorList>
    </citation>
    <scope>NUCLEOTIDE SEQUENCE</scope>
    <source>
        <strain evidence="2">Semi-engorged</strain>
        <tissue evidence="2">Salivary glands</tissue>
    </source>
</reference>
<dbReference type="AlphaFoldDB" id="A0A6B0UJ44"/>
<protein>
    <submittedName>
        <fullName evidence="2">Putative secreted protein</fullName>
    </submittedName>
</protein>
<proteinExistence type="predicted"/>
<organism evidence="2">
    <name type="scientific">Ixodes ricinus</name>
    <name type="common">Common tick</name>
    <name type="synonym">Acarus ricinus</name>
    <dbReference type="NCBI Taxonomy" id="34613"/>
    <lineage>
        <taxon>Eukaryota</taxon>
        <taxon>Metazoa</taxon>
        <taxon>Ecdysozoa</taxon>
        <taxon>Arthropoda</taxon>
        <taxon>Chelicerata</taxon>
        <taxon>Arachnida</taxon>
        <taxon>Acari</taxon>
        <taxon>Parasitiformes</taxon>
        <taxon>Ixodida</taxon>
        <taxon>Ixodoidea</taxon>
        <taxon>Ixodidae</taxon>
        <taxon>Ixodinae</taxon>
        <taxon>Ixodes</taxon>
    </lineage>
</organism>
<dbReference type="EMBL" id="GIFC01007585">
    <property type="protein sequence ID" value="MXU89668.1"/>
    <property type="molecule type" value="Transcribed_RNA"/>
</dbReference>
<feature type="region of interest" description="Disordered" evidence="1">
    <location>
        <begin position="72"/>
        <end position="109"/>
    </location>
</feature>
<evidence type="ECO:0000313" key="2">
    <source>
        <dbReference type="EMBL" id="MXU89668.1"/>
    </source>
</evidence>